<keyword evidence="4" id="KW-0539">Nucleus</keyword>
<accession>A0A9P9AHC3</accession>
<dbReference type="EMBL" id="JAGPYM010000060">
    <property type="protein sequence ID" value="KAH6871035.1"/>
    <property type="molecule type" value="Genomic_DNA"/>
</dbReference>
<keyword evidence="3" id="KW-0804">Transcription</keyword>
<dbReference type="GO" id="GO:0008270">
    <property type="term" value="F:zinc ion binding"/>
    <property type="evidence" value="ECO:0007669"/>
    <property type="project" value="InterPro"/>
</dbReference>
<evidence type="ECO:0000256" key="2">
    <source>
        <dbReference type="ARBA" id="ARBA00023125"/>
    </source>
</evidence>
<feature type="region of interest" description="Disordered" evidence="5">
    <location>
        <begin position="207"/>
        <end position="250"/>
    </location>
</feature>
<dbReference type="InterPro" id="IPR036864">
    <property type="entry name" value="Zn2-C6_fun-type_DNA-bd_sf"/>
</dbReference>
<comment type="caution">
    <text evidence="7">The sequence shown here is derived from an EMBL/GenBank/DDBJ whole genome shotgun (WGS) entry which is preliminary data.</text>
</comment>
<dbReference type="SMART" id="SM00066">
    <property type="entry name" value="GAL4"/>
    <property type="match status" value="1"/>
</dbReference>
<dbReference type="InterPro" id="IPR001138">
    <property type="entry name" value="Zn2Cys6_DnaBD"/>
</dbReference>
<keyword evidence="2" id="KW-0238">DNA-binding</keyword>
<organism evidence="7 8">
    <name type="scientific">Thelonectria olida</name>
    <dbReference type="NCBI Taxonomy" id="1576542"/>
    <lineage>
        <taxon>Eukaryota</taxon>
        <taxon>Fungi</taxon>
        <taxon>Dikarya</taxon>
        <taxon>Ascomycota</taxon>
        <taxon>Pezizomycotina</taxon>
        <taxon>Sordariomycetes</taxon>
        <taxon>Hypocreomycetidae</taxon>
        <taxon>Hypocreales</taxon>
        <taxon>Nectriaceae</taxon>
        <taxon>Thelonectria</taxon>
    </lineage>
</organism>
<name>A0A9P9AHC3_9HYPO</name>
<dbReference type="OrthoDB" id="3477330at2759"/>
<feature type="domain" description="Zn(2)-C6 fungal-type" evidence="6">
    <location>
        <begin position="9"/>
        <end position="37"/>
    </location>
</feature>
<gene>
    <name evidence="7" type="ORF">B0T10DRAFT_611349</name>
</gene>
<keyword evidence="8" id="KW-1185">Reference proteome</keyword>
<dbReference type="GO" id="GO:0003677">
    <property type="term" value="F:DNA binding"/>
    <property type="evidence" value="ECO:0007669"/>
    <property type="project" value="UniProtKB-KW"/>
</dbReference>
<feature type="compositionally biased region" description="Basic and acidic residues" evidence="5">
    <location>
        <begin position="209"/>
        <end position="224"/>
    </location>
</feature>
<dbReference type="SUPFAM" id="SSF57701">
    <property type="entry name" value="Zn2/Cys6 DNA-binding domain"/>
    <property type="match status" value="1"/>
</dbReference>
<protein>
    <submittedName>
        <fullName evidence="7">Fungal-specific transcription factor domain-containing protein</fullName>
    </submittedName>
</protein>
<evidence type="ECO:0000256" key="5">
    <source>
        <dbReference type="SAM" id="MobiDB-lite"/>
    </source>
</evidence>
<evidence type="ECO:0000256" key="3">
    <source>
        <dbReference type="ARBA" id="ARBA00023163"/>
    </source>
</evidence>
<reference evidence="7 8" key="1">
    <citation type="journal article" date="2021" name="Nat. Commun.">
        <title>Genetic determinants of endophytism in the Arabidopsis root mycobiome.</title>
        <authorList>
            <person name="Mesny F."/>
            <person name="Miyauchi S."/>
            <person name="Thiergart T."/>
            <person name="Pickel B."/>
            <person name="Atanasova L."/>
            <person name="Karlsson M."/>
            <person name="Huettel B."/>
            <person name="Barry K.W."/>
            <person name="Haridas S."/>
            <person name="Chen C."/>
            <person name="Bauer D."/>
            <person name="Andreopoulos W."/>
            <person name="Pangilinan J."/>
            <person name="LaButti K."/>
            <person name="Riley R."/>
            <person name="Lipzen A."/>
            <person name="Clum A."/>
            <person name="Drula E."/>
            <person name="Henrissat B."/>
            <person name="Kohler A."/>
            <person name="Grigoriev I.V."/>
            <person name="Martin F.M."/>
            <person name="Hacquard S."/>
        </authorList>
    </citation>
    <scope>NUCLEOTIDE SEQUENCE [LARGE SCALE GENOMIC DNA]</scope>
    <source>
        <strain evidence="7 8">MPI-CAGE-CH-0241</strain>
    </source>
</reference>
<dbReference type="AlphaFoldDB" id="A0A9P9AHC3"/>
<dbReference type="Gene3D" id="4.10.240.10">
    <property type="entry name" value="Zn(2)-C6 fungal-type DNA-binding domain"/>
    <property type="match status" value="1"/>
</dbReference>
<sequence length="694" mass="77557">MRRRKTFTGCWTCRARRLKCDEAKPECAQCRTRGLSCEGYSTRLQWLRPISTYGPRDSSTSSHRQGLQSRRLLPASGLKSLGIEAALSDIEQAATRSKPKSCGPFSVFTLESTGGGDGQLQLSCEQAEPLTERIASHDLGPCLSDSPSHDAQGIDEVGLAMSDDATSLCLHYRLVDDAGVQKYLENTTANSHCSQQTDSSTIASTLRGQEQEQEHEQDQDRDQDRDQDETAEIEGNPSMTALSQQTPPQRQLSAFIPLSEGDSSDHVFLTEEVKHLLRNYATNVLPIFSPLDTSNSPWRDFHLPHALQCSIELEILADSPPARRALLHTILTISAYNLRNIHSSEKETSRKWSHVASHYKCEALKLLETCIGGSAPELTSPIYNELLAAMLCMVTIDVIAGDTSTSEIHLQASETLLRGQLAKCGDELSNITKGLHVIFLYLRTMQEATKLLCHQPEQSPGSIASSSVSSCHRQPLEDVAELMISRESDEDFRPWSLELIYGLPESLLLLLRKATRILRTNGRCDLENDVDASNSPMQSRVEQLEDEILEWPVEEVVARLETAPVSEGNRLIMQHYTRAFHQAIIIFYSREAQNVHRRHVQPYVHQVIHHLEEIEHVKQTHNLQTGHMPWPAFVAGSQAMGHDIQNRFLQWFDTISAEGIWTSSLSRDALMEVWTQTSTPVGFSALSGLHLILT</sequence>
<evidence type="ECO:0000313" key="8">
    <source>
        <dbReference type="Proteomes" id="UP000777438"/>
    </source>
</evidence>
<dbReference type="PROSITE" id="PS00463">
    <property type="entry name" value="ZN2_CY6_FUNGAL_1"/>
    <property type="match status" value="1"/>
</dbReference>
<keyword evidence="1" id="KW-0805">Transcription regulation</keyword>
<dbReference type="InterPro" id="IPR021858">
    <property type="entry name" value="Fun_TF"/>
</dbReference>
<evidence type="ECO:0000313" key="7">
    <source>
        <dbReference type="EMBL" id="KAH6871035.1"/>
    </source>
</evidence>
<proteinExistence type="predicted"/>
<evidence type="ECO:0000259" key="6">
    <source>
        <dbReference type="PROSITE" id="PS50048"/>
    </source>
</evidence>
<dbReference type="Pfam" id="PF11951">
    <property type="entry name" value="Fungal_trans_2"/>
    <property type="match status" value="1"/>
</dbReference>
<dbReference type="PROSITE" id="PS50048">
    <property type="entry name" value="ZN2_CY6_FUNGAL_2"/>
    <property type="match status" value="1"/>
</dbReference>
<dbReference type="InterPro" id="IPR050675">
    <property type="entry name" value="OAF3"/>
</dbReference>
<dbReference type="Proteomes" id="UP000777438">
    <property type="component" value="Unassembled WGS sequence"/>
</dbReference>
<dbReference type="PANTHER" id="PTHR31069">
    <property type="entry name" value="OLEATE-ACTIVATED TRANSCRIPTION FACTOR 1-RELATED"/>
    <property type="match status" value="1"/>
</dbReference>
<evidence type="ECO:0000256" key="1">
    <source>
        <dbReference type="ARBA" id="ARBA00023015"/>
    </source>
</evidence>
<evidence type="ECO:0000256" key="4">
    <source>
        <dbReference type="ARBA" id="ARBA00023242"/>
    </source>
</evidence>
<dbReference type="PANTHER" id="PTHR31069:SF32">
    <property type="entry name" value="ARGININE METABOLISM REGULATION PROTEIN II"/>
    <property type="match status" value="1"/>
</dbReference>
<feature type="compositionally biased region" description="Polar residues" evidence="5">
    <location>
        <begin position="237"/>
        <end position="250"/>
    </location>
</feature>
<dbReference type="GO" id="GO:0000981">
    <property type="term" value="F:DNA-binding transcription factor activity, RNA polymerase II-specific"/>
    <property type="evidence" value="ECO:0007669"/>
    <property type="project" value="InterPro"/>
</dbReference>
<dbReference type="CDD" id="cd00067">
    <property type="entry name" value="GAL4"/>
    <property type="match status" value="1"/>
</dbReference>
<dbReference type="Pfam" id="PF00172">
    <property type="entry name" value="Zn_clus"/>
    <property type="match status" value="1"/>
</dbReference>